<evidence type="ECO:0000256" key="3">
    <source>
        <dbReference type="ARBA" id="ARBA00013036"/>
    </source>
</evidence>
<keyword evidence="5 11" id="KW-0285">Flavoprotein</keyword>
<dbReference type="FunFam" id="3.60.150.10:FF:000002">
    <property type="entry name" value="Chorismate synthase"/>
    <property type="match status" value="1"/>
</dbReference>
<dbReference type="GO" id="GO:0009073">
    <property type="term" value="P:aromatic amino acid family biosynthetic process"/>
    <property type="evidence" value="ECO:0007669"/>
    <property type="project" value="UniProtKB-KW"/>
</dbReference>
<dbReference type="NCBIfam" id="TIGR00033">
    <property type="entry name" value="aroC"/>
    <property type="match status" value="1"/>
</dbReference>
<dbReference type="HAMAP" id="MF_00300">
    <property type="entry name" value="Chorismate_synth"/>
    <property type="match status" value="1"/>
</dbReference>
<evidence type="ECO:0000256" key="9">
    <source>
        <dbReference type="ARBA" id="ARBA00023141"/>
    </source>
</evidence>
<dbReference type="GO" id="GO:0005829">
    <property type="term" value="C:cytosol"/>
    <property type="evidence" value="ECO:0007669"/>
    <property type="project" value="TreeGrafter"/>
</dbReference>
<keyword evidence="4 11" id="KW-0028">Amino-acid biosynthesis</keyword>
<dbReference type="InterPro" id="IPR000453">
    <property type="entry name" value="Chorismate_synth"/>
</dbReference>
<evidence type="ECO:0000256" key="12">
    <source>
        <dbReference type="RuleBase" id="RU000605"/>
    </source>
</evidence>
<evidence type="ECO:0000256" key="1">
    <source>
        <dbReference type="ARBA" id="ARBA00005044"/>
    </source>
</evidence>
<evidence type="ECO:0000256" key="11">
    <source>
        <dbReference type="HAMAP-Rule" id="MF_00300"/>
    </source>
</evidence>
<dbReference type="PANTHER" id="PTHR21085:SF0">
    <property type="entry name" value="CHORISMATE SYNTHASE"/>
    <property type="match status" value="1"/>
</dbReference>
<feature type="binding site" evidence="11">
    <location>
        <begin position="128"/>
        <end position="130"/>
    </location>
    <ligand>
        <name>FMN</name>
        <dbReference type="ChEBI" id="CHEBI:58210"/>
    </ligand>
</feature>
<dbReference type="InterPro" id="IPR035904">
    <property type="entry name" value="Chorismate_synth_AroC_sf"/>
</dbReference>
<comment type="pathway">
    <text evidence="1 11 12">Metabolic intermediate biosynthesis; chorismate biosynthesis; chorismate from D-erythrose 4-phosphate and phosphoenolpyruvate: step 7/7.</text>
</comment>
<dbReference type="AlphaFoldDB" id="A0A9D8PNH1"/>
<evidence type="ECO:0000256" key="4">
    <source>
        <dbReference type="ARBA" id="ARBA00022605"/>
    </source>
</evidence>
<dbReference type="PANTHER" id="PTHR21085">
    <property type="entry name" value="CHORISMATE SYNTHASE"/>
    <property type="match status" value="1"/>
</dbReference>
<feature type="binding site" evidence="11">
    <location>
        <position position="40"/>
    </location>
    <ligand>
        <name>NADP(+)</name>
        <dbReference type="ChEBI" id="CHEBI:58349"/>
    </ligand>
</feature>
<feature type="binding site" evidence="11">
    <location>
        <position position="334"/>
    </location>
    <ligand>
        <name>FMN</name>
        <dbReference type="ChEBI" id="CHEBI:58210"/>
    </ligand>
</feature>
<comment type="caution">
    <text evidence="11">Lacks conserved residue(s) required for the propagation of feature annotation.</text>
</comment>
<dbReference type="GO" id="GO:0010181">
    <property type="term" value="F:FMN binding"/>
    <property type="evidence" value="ECO:0007669"/>
    <property type="project" value="TreeGrafter"/>
</dbReference>
<comment type="cofactor">
    <cofactor evidence="11 12">
        <name>FMNH2</name>
        <dbReference type="ChEBI" id="CHEBI:57618"/>
    </cofactor>
    <text evidence="11 12">Reduced FMN (FMNH(2)).</text>
</comment>
<evidence type="ECO:0000313" key="14">
    <source>
        <dbReference type="Proteomes" id="UP000809273"/>
    </source>
</evidence>
<comment type="catalytic activity">
    <reaction evidence="11 12">
        <text>5-O-(1-carboxyvinyl)-3-phosphoshikimate = chorismate + phosphate</text>
        <dbReference type="Rhea" id="RHEA:21020"/>
        <dbReference type="ChEBI" id="CHEBI:29748"/>
        <dbReference type="ChEBI" id="CHEBI:43474"/>
        <dbReference type="ChEBI" id="CHEBI:57701"/>
        <dbReference type="EC" id="4.2.3.5"/>
    </reaction>
</comment>
<dbReference type="GO" id="GO:0004107">
    <property type="term" value="F:chorismate synthase activity"/>
    <property type="evidence" value="ECO:0007669"/>
    <property type="project" value="UniProtKB-UniRule"/>
</dbReference>
<dbReference type="GO" id="GO:0009423">
    <property type="term" value="P:chorismate biosynthetic process"/>
    <property type="evidence" value="ECO:0007669"/>
    <property type="project" value="UniProtKB-UniRule"/>
</dbReference>
<comment type="function">
    <text evidence="11">Catalyzes the anti-1,4-elimination of the C-3 phosphate and the C-6 proR hydrogen from 5-enolpyruvylshikimate-3-phosphate (EPSP) to yield chorismate, which is the branch point compound that serves as the starting substrate for the three terminal pathways of aromatic amino acid biosynthesis. This reaction introduces a second double bond into the aromatic ring system.</text>
</comment>
<evidence type="ECO:0000313" key="13">
    <source>
        <dbReference type="EMBL" id="MBN1573931.1"/>
    </source>
</evidence>
<dbReference type="PIRSF" id="PIRSF001456">
    <property type="entry name" value="Chorismate_synth"/>
    <property type="match status" value="1"/>
</dbReference>
<feature type="binding site" evidence="11">
    <location>
        <position position="46"/>
    </location>
    <ligand>
        <name>NADP(+)</name>
        <dbReference type="ChEBI" id="CHEBI:58349"/>
    </ligand>
</feature>
<sequence>MFHFVSAGESHGPGVISLISGVPSGFPVKLDDINSELKRRQKGYGRGGRMAIERDKAQILSGIRGGFTIGSPVAFLIENKDWENWAPYMDPVEVIHAGREVTRPRPGHADLAGGIKYGHTDLRNVLERASARETAARTAAGALAKIILSQFDVEFFGYVLSIGDMVIDPGETPLSVRGQNAQKSIFSLPVTDEDEILKEAVDKVKGEGDTLGGVVEVVVAGVPPGLGGPEQWYTRLDAKLAAALMSIPAVKGVEVGDGFETARKRGKDAHDEIFFDESRRFYRKTNRAGGIEGGITNGAPIVVRAAMKPIPTLMSPLHSVDIRSKEEISAQAERSDVMAVPALSVIAEAMVAVVLAGEFLGKFGGDNLEDISRSYKSYLDRISLY</sequence>
<dbReference type="Pfam" id="PF01264">
    <property type="entry name" value="Chorismate_synt"/>
    <property type="match status" value="1"/>
</dbReference>
<feature type="binding site" evidence="11">
    <location>
        <begin position="308"/>
        <end position="312"/>
    </location>
    <ligand>
        <name>FMN</name>
        <dbReference type="ChEBI" id="CHEBI:58210"/>
    </ligand>
</feature>
<accession>A0A9D8PNH1</accession>
<dbReference type="Gene3D" id="3.60.150.10">
    <property type="entry name" value="Chorismate synthase AroC"/>
    <property type="match status" value="1"/>
</dbReference>
<dbReference type="Proteomes" id="UP000809273">
    <property type="component" value="Unassembled WGS sequence"/>
</dbReference>
<evidence type="ECO:0000256" key="8">
    <source>
        <dbReference type="ARBA" id="ARBA00022857"/>
    </source>
</evidence>
<dbReference type="GO" id="GO:0008652">
    <property type="term" value="P:amino acid biosynthetic process"/>
    <property type="evidence" value="ECO:0007669"/>
    <property type="project" value="UniProtKB-KW"/>
</dbReference>
<protein>
    <recommendedName>
        <fullName evidence="3 11">Chorismate synthase</fullName>
        <shortName evidence="11">CS</shortName>
        <ecNumber evidence="3 11">4.2.3.5</ecNumber>
    </recommendedName>
    <alternativeName>
        <fullName evidence="11">5-enolpyruvylshikimate-3-phosphate phospholyase</fullName>
    </alternativeName>
</protein>
<dbReference type="PROSITE" id="PS00787">
    <property type="entry name" value="CHORISMATE_SYNTHASE_1"/>
    <property type="match status" value="1"/>
</dbReference>
<evidence type="ECO:0000256" key="6">
    <source>
        <dbReference type="ARBA" id="ARBA00022643"/>
    </source>
</evidence>
<evidence type="ECO:0000256" key="2">
    <source>
        <dbReference type="ARBA" id="ARBA00008014"/>
    </source>
</evidence>
<dbReference type="SUPFAM" id="SSF103263">
    <property type="entry name" value="Chorismate synthase, AroC"/>
    <property type="match status" value="1"/>
</dbReference>
<feature type="binding site" evidence="11">
    <location>
        <position position="293"/>
    </location>
    <ligand>
        <name>FMN</name>
        <dbReference type="ChEBI" id="CHEBI:58210"/>
    </ligand>
</feature>
<keyword evidence="7 11" id="KW-0274">FAD</keyword>
<dbReference type="EC" id="4.2.3.5" evidence="3 11"/>
<name>A0A9D8PNH1_9DELT</name>
<keyword evidence="8 11" id="KW-0521">NADP</keyword>
<organism evidence="13 14">
    <name type="scientific">Candidatus Zymogenus saltonus</name>
    <dbReference type="NCBI Taxonomy" id="2844893"/>
    <lineage>
        <taxon>Bacteria</taxon>
        <taxon>Deltaproteobacteria</taxon>
        <taxon>Candidatus Zymogenia</taxon>
        <taxon>Candidatus Zymogeniales</taxon>
        <taxon>Candidatus Zymogenaceae</taxon>
        <taxon>Candidatus Zymogenus</taxon>
    </lineage>
</organism>
<gene>
    <name evidence="11 13" type="primary">aroC</name>
    <name evidence="13" type="ORF">JW984_12105</name>
</gene>
<keyword evidence="6 11" id="KW-0288">FMN</keyword>
<dbReference type="PROSITE" id="PS00788">
    <property type="entry name" value="CHORISMATE_SYNTHASE_2"/>
    <property type="match status" value="1"/>
</dbReference>
<dbReference type="NCBIfam" id="NF003793">
    <property type="entry name" value="PRK05382.1"/>
    <property type="match status" value="1"/>
</dbReference>
<proteinExistence type="inferred from homology"/>
<comment type="similarity">
    <text evidence="2 11 12">Belongs to the chorismate synthase family.</text>
</comment>
<evidence type="ECO:0000256" key="10">
    <source>
        <dbReference type="ARBA" id="ARBA00023239"/>
    </source>
</evidence>
<evidence type="ECO:0000256" key="7">
    <source>
        <dbReference type="ARBA" id="ARBA00022827"/>
    </source>
</evidence>
<evidence type="ECO:0000256" key="5">
    <source>
        <dbReference type="ARBA" id="ARBA00022630"/>
    </source>
</evidence>
<comment type="caution">
    <text evidence="13">The sequence shown here is derived from an EMBL/GenBank/DDBJ whole genome shotgun (WGS) entry which is preliminary data.</text>
</comment>
<reference evidence="13" key="2">
    <citation type="submission" date="2021-01" db="EMBL/GenBank/DDBJ databases">
        <authorList>
            <person name="Hahn C.R."/>
            <person name="Youssef N.H."/>
            <person name="Elshahed M."/>
        </authorList>
    </citation>
    <scope>NUCLEOTIDE SEQUENCE</scope>
    <source>
        <strain evidence="13">Zod_Metabat.24</strain>
    </source>
</reference>
<keyword evidence="10 11" id="KW-0456">Lyase</keyword>
<reference evidence="13" key="1">
    <citation type="journal article" date="2021" name="Environ. Microbiol.">
        <title>Genomic characterization of three novel Desulfobacterota classes expand the metabolic and phylogenetic diversity of the phylum.</title>
        <authorList>
            <person name="Murphy C.L."/>
            <person name="Biggerstaff J."/>
            <person name="Eichhorn A."/>
            <person name="Ewing E."/>
            <person name="Shahan R."/>
            <person name="Soriano D."/>
            <person name="Stewart S."/>
            <person name="VanMol K."/>
            <person name="Walker R."/>
            <person name="Walters P."/>
            <person name="Elshahed M.S."/>
            <person name="Youssef N.H."/>
        </authorList>
    </citation>
    <scope>NUCLEOTIDE SEQUENCE</scope>
    <source>
        <strain evidence="13">Zod_Metabat.24</strain>
    </source>
</reference>
<keyword evidence="9 11" id="KW-0057">Aromatic amino acid biosynthesis</keyword>
<dbReference type="CDD" id="cd07304">
    <property type="entry name" value="Chorismate_synthase"/>
    <property type="match status" value="1"/>
</dbReference>
<comment type="subunit">
    <text evidence="11">Homotetramer.</text>
</comment>
<dbReference type="InterPro" id="IPR020541">
    <property type="entry name" value="Chorismate_synthase_CS"/>
</dbReference>
<dbReference type="EMBL" id="JAFGIX010000060">
    <property type="protein sequence ID" value="MBN1573931.1"/>
    <property type="molecule type" value="Genomic_DNA"/>
</dbReference>